<geneLocation type="mitochondrion" evidence="2"/>
<gene>
    <name evidence="2" type="primary">ORF19</name>
</gene>
<proteinExistence type="predicted"/>
<evidence type="ECO:0000313" key="2">
    <source>
        <dbReference type="EMBL" id="AVP25192.1"/>
    </source>
</evidence>
<keyword evidence="1" id="KW-0812">Transmembrane</keyword>
<accession>A0A2P1M543</accession>
<protein>
    <submittedName>
        <fullName evidence="2">Uncharacterized protein</fullName>
    </submittedName>
</protein>
<organism evidence="2">
    <name type="scientific">Pertusaria plittiana</name>
    <dbReference type="NCBI Taxonomy" id="394545"/>
    <lineage>
        <taxon>Eukaryota</taxon>
        <taxon>Fungi</taxon>
        <taxon>Dikarya</taxon>
        <taxon>Ascomycota</taxon>
        <taxon>Pezizomycotina</taxon>
        <taxon>Lecanoromycetes</taxon>
        <taxon>OSLEUM clade</taxon>
        <taxon>Ostropomycetidae</taxon>
        <taxon>Pertusariales</taxon>
        <taxon>Pertusariaceae</taxon>
        <taxon>Pertusaria</taxon>
    </lineage>
</organism>
<sequence>MFLWQLNLYLVIFFYYNYRIEPASLDKGYIVYLIFHTLPFISFILFLDLINNSSKNNSKILYIIDFLLLVRLLYYIILLLVSFNLLDITWLLYDIDSVKAKGIVMENYELIKICKNVTNTLVNISYLILFNITYIIKYDKNYLKNKKWDILIIIISIIIFLLCVSPYIIYLYEHYIVHGHLFRALNS</sequence>
<dbReference type="AlphaFoldDB" id="A0A2P1M543"/>
<feature type="transmembrane region" description="Helical" evidence="1">
    <location>
        <begin position="29"/>
        <end position="50"/>
    </location>
</feature>
<feature type="transmembrane region" description="Helical" evidence="1">
    <location>
        <begin position="148"/>
        <end position="172"/>
    </location>
</feature>
<keyword evidence="1" id="KW-1133">Transmembrane helix</keyword>
<feature type="transmembrane region" description="Helical" evidence="1">
    <location>
        <begin position="62"/>
        <end position="83"/>
    </location>
</feature>
<evidence type="ECO:0000256" key="1">
    <source>
        <dbReference type="SAM" id="Phobius"/>
    </source>
</evidence>
<keyword evidence="2" id="KW-0496">Mitochondrion</keyword>
<keyword evidence="1" id="KW-0472">Membrane</keyword>
<feature type="transmembrane region" description="Helical" evidence="1">
    <location>
        <begin position="117"/>
        <end position="136"/>
    </location>
</feature>
<dbReference type="EMBL" id="MG720572">
    <property type="protein sequence ID" value="AVP25192.1"/>
    <property type="molecule type" value="Genomic_DNA"/>
</dbReference>
<reference evidence="2" key="1">
    <citation type="journal article" date="2018" name="Mol. Ecol.">
        <title>Reductions in Complexity of Mitochondrial Genomes in Lichen-Forming Fungi Shed Light on Genome Architecture of Obligate Symbioses.</title>
        <authorList>
            <person name="Pogoda C.S."/>
            <person name="Keepers K.G."/>
            <person name="Lendemer J.C."/>
            <person name="Kane N.C."/>
            <person name="Tripp E.A."/>
        </authorList>
    </citation>
    <scope>NUCLEOTIDE SEQUENCE</scope>
</reference>
<name>A0A2P1M543_9LECA</name>